<evidence type="ECO:0000259" key="2">
    <source>
        <dbReference type="Pfam" id="PF13739"/>
    </source>
</evidence>
<dbReference type="InterPro" id="IPR021729">
    <property type="entry name" value="DUF3298"/>
</dbReference>
<organism evidence="3 4">
    <name type="scientific">Patiriisocius hiemis</name>
    <dbReference type="NCBI Taxonomy" id="3075604"/>
    <lineage>
        <taxon>Bacteria</taxon>
        <taxon>Pseudomonadati</taxon>
        <taxon>Bacteroidota</taxon>
        <taxon>Flavobacteriia</taxon>
        <taxon>Flavobacteriales</taxon>
        <taxon>Flavobacteriaceae</taxon>
        <taxon>Patiriisocius</taxon>
    </lineage>
</organism>
<evidence type="ECO:0000313" key="3">
    <source>
        <dbReference type="EMBL" id="MDT0556495.1"/>
    </source>
</evidence>
<dbReference type="Gene3D" id="3.90.640.20">
    <property type="entry name" value="Heat-shock cognate protein, ATPase"/>
    <property type="match status" value="1"/>
</dbReference>
<dbReference type="Pfam" id="PF11738">
    <property type="entry name" value="DUF3298"/>
    <property type="match status" value="1"/>
</dbReference>
<proteinExistence type="predicted"/>
<dbReference type="InterPro" id="IPR037126">
    <property type="entry name" value="PdaC/RsiV-like_sf"/>
</dbReference>
<evidence type="ECO:0000313" key="4">
    <source>
        <dbReference type="Proteomes" id="UP001254488"/>
    </source>
</evidence>
<dbReference type="Pfam" id="PF13739">
    <property type="entry name" value="PdaC"/>
    <property type="match status" value="1"/>
</dbReference>
<keyword evidence="4" id="KW-1185">Reference proteome</keyword>
<dbReference type="EMBL" id="JAVRHZ010000006">
    <property type="protein sequence ID" value="MDT0556495.1"/>
    <property type="molecule type" value="Genomic_DNA"/>
</dbReference>
<sequence>MNNKTLLSIVFLILVFSCKNKAPLRISSESFSEKELAQCASENCPEITINYLQILGDEAISTPINTTINEFIISSLYIGDPEQEPQASTITESAKDFIKMYNTHSAEFPDMATAYFAEINVSKLYQSTQLVSLEMRNYLFTGGAHGYGSVIFKNFDLETGEQLSIADLVKNIDAFTDFAEQKFRTQFEIPQTGSINATGFWFEDDTFFLPPSIGVTNQHIIIRYNQYDIASYAAGPIEFKISRDEASDYLNY</sequence>
<dbReference type="PROSITE" id="PS51257">
    <property type="entry name" value="PROKAR_LIPOPROTEIN"/>
    <property type="match status" value="1"/>
</dbReference>
<dbReference type="Gene3D" id="3.30.565.40">
    <property type="entry name" value="Fervidobacterium nodosum Rt17-B1 like"/>
    <property type="match status" value="1"/>
</dbReference>
<evidence type="ECO:0000259" key="1">
    <source>
        <dbReference type="Pfam" id="PF11738"/>
    </source>
</evidence>
<comment type="caution">
    <text evidence="3">The sequence shown here is derived from an EMBL/GenBank/DDBJ whole genome shotgun (WGS) entry which is preliminary data.</text>
</comment>
<dbReference type="Proteomes" id="UP001254488">
    <property type="component" value="Unassembled WGS sequence"/>
</dbReference>
<gene>
    <name evidence="3" type="ORF">RM538_10795</name>
</gene>
<feature type="domain" description="DUF3298" evidence="1">
    <location>
        <begin position="170"/>
        <end position="243"/>
    </location>
</feature>
<dbReference type="InterPro" id="IPR025303">
    <property type="entry name" value="PdaC"/>
</dbReference>
<protein>
    <submittedName>
        <fullName evidence="3">DUF4163 domain-containing protein</fullName>
    </submittedName>
</protein>
<name>A0ABU2YGX0_9FLAO</name>
<reference evidence="3 4" key="1">
    <citation type="submission" date="2023-09" db="EMBL/GenBank/DDBJ databases">
        <authorList>
            <person name="Rey-Velasco X."/>
        </authorList>
    </citation>
    <scope>NUCLEOTIDE SEQUENCE [LARGE SCALE GENOMIC DNA]</scope>
    <source>
        <strain evidence="3 4">W242</strain>
    </source>
</reference>
<accession>A0ABU2YGX0</accession>
<dbReference type="RefSeq" id="WP_311333446.1">
    <property type="nucleotide sequence ID" value="NZ_JAVRHZ010000006.1"/>
</dbReference>
<feature type="domain" description="Deacetylase PdaC" evidence="2">
    <location>
        <begin position="41"/>
        <end position="146"/>
    </location>
</feature>